<protein>
    <submittedName>
        <fullName evidence="1">Uncharacterized protein</fullName>
    </submittedName>
</protein>
<evidence type="ECO:0000313" key="2">
    <source>
        <dbReference type="EMBL" id="KAG7313519.1"/>
    </source>
</evidence>
<dbReference type="EMBL" id="JAHIBW010000001">
    <property type="protein sequence ID" value="KAG7313519.1"/>
    <property type="molecule type" value="Genomic_DNA"/>
</dbReference>
<sequence>MYPSFISSSLITVNLNENFIDSHNKSDEMPELSKAYNFLIKRKATMKILGLEDRMYDKTPIEKLLFRSEYIENTISSMIQLFEGNIDENIDANDVDVSGFNIEPITPSILFENLRKPLEEVYLEKCSYKGKITPFFYCKATELEDPTDLYAVDSFIMKLFGTNTLQSGDQRLLDAIESLVAKWMNSDKTNKHFGFIDLNKISHREELDPNIKEALMIGKKGRIHNAEMKDLVQPEREKISNKQYPSWFEDLYEKMSQKNDLGECNMGSVEEKSRLNMYRYIGEWLNKFYSEIERDRDRGAFQYQYTIRGVRCNISIPHF</sequence>
<reference evidence="1 3" key="1">
    <citation type="submission" date="2021-06" db="EMBL/GenBank/DDBJ databases">
        <title>A haploid diamondback moth (Plutella xylostella L.) genome assembly resolves 31 chromosomes and identifies a diamide resistance mutation.</title>
        <authorList>
            <person name="Ward C.M."/>
            <person name="Perry K.D."/>
            <person name="Baker G."/>
            <person name="Powis K."/>
            <person name="Heckel D.G."/>
            <person name="Baxter S.W."/>
        </authorList>
    </citation>
    <scope>NUCLEOTIDE SEQUENCE [LARGE SCALE GENOMIC DNA]</scope>
    <source>
        <strain evidence="1 3">LV</strain>
        <tissue evidence="1">Single pupa</tissue>
    </source>
</reference>
<accession>A0ABQ7PP13</accession>
<comment type="caution">
    <text evidence="1">The sequence shown here is derived from an EMBL/GenBank/DDBJ whole genome shotgun (WGS) entry which is preliminary data.</text>
</comment>
<organism evidence="1 3">
    <name type="scientific">Plutella xylostella</name>
    <name type="common">Diamondback moth</name>
    <name type="synonym">Plutella maculipennis</name>
    <dbReference type="NCBI Taxonomy" id="51655"/>
    <lineage>
        <taxon>Eukaryota</taxon>
        <taxon>Metazoa</taxon>
        <taxon>Ecdysozoa</taxon>
        <taxon>Arthropoda</taxon>
        <taxon>Hexapoda</taxon>
        <taxon>Insecta</taxon>
        <taxon>Pterygota</taxon>
        <taxon>Neoptera</taxon>
        <taxon>Endopterygota</taxon>
        <taxon>Lepidoptera</taxon>
        <taxon>Glossata</taxon>
        <taxon>Ditrysia</taxon>
        <taxon>Yponomeutoidea</taxon>
        <taxon>Plutellidae</taxon>
        <taxon>Plutella</taxon>
    </lineage>
</organism>
<dbReference type="EMBL" id="JAHIBW010000281">
    <property type="protein sequence ID" value="KAG7294733.1"/>
    <property type="molecule type" value="Genomic_DNA"/>
</dbReference>
<evidence type="ECO:0000313" key="3">
    <source>
        <dbReference type="Proteomes" id="UP000823941"/>
    </source>
</evidence>
<name>A0ABQ7PP13_PLUXY</name>
<proteinExistence type="predicted"/>
<evidence type="ECO:0000313" key="1">
    <source>
        <dbReference type="EMBL" id="KAG7294733.1"/>
    </source>
</evidence>
<keyword evidence="3" id="KW-1185">Reference proteome</keyword>
<dbReference type="Proteomes" id="UP000823941">
    <property type="component" value="Chromosome 1"/>
</dbReference>
<gene>
    <name evidence="2" type="ORF">JYU34_000661</name>
    <name evidence="1" type="ORF">JYU34_022908</name>
</gene>